<comment type="caution">
    <text evidence="4">The sequence shown here is derived from an EMBL/GenBank/DDBJ whole genome shotgun (WGS) entry which is preliminary data.</text>
</comment>
<dbReference type="CDD" id="cd04665">
    <property type="entry name" value="NUDIX_RppH"/>
    <property type="match status" value="1"/>
</dbReference>
<dbReference type="EMBL" id="JAPQES010000008">
    <property type="protein sequence ID" value="MCY6372642.1"/>
    <property type="molecule type" value="Genomic_DNA"/>
</dbReference>
<protein>
    <submittedName>
        <fullName evidence="4">NUDIX domain-containing protein</fullName>
    </submittedName>
</protein>
<evidence type="ECO:0000259" key="3">
    <source>
        <dbReference type="PROSITE" id="PS51462"/>
    </source>
</evidence>
<evidence type="ECO:0000313" key="5">
    <source>
        <dbReference type="Proteomes" id="UP001079657"/>
    </source>
</evidence>
<comment type="similarity">
    <text evidence="1">Belongs to the Nudix hydrolase family.</text>
</comment>
<organism evidence="4 5">
    <name type="scientific">Clostridium ganghwense</name>
    <dbReference type="NCBI Taxonomy" id="312089"/>
    <lineage>
        <taxon>Bacteria</taxon>
        <taxon>Bacillati</taxon>
        <taxon>Bacillota</taxon>
        <taxon>Clostridia</taxon>
        <taxon>Eubacteriales</taxon>
        <taxon>Clostridiaceae</taxon>
        <taxon>Clostridium</taxon>
    </lineage>
</organism>
<dbReference type="PANTHER" id="PTHR43736:SF1">
    <property type="entry name" value="DIHYDRONEOPTERIN TRIPHOSPHATE DIPHOSPHATASE"/>
    <property type="match status" value="1"/>
</dbReference>
<dbReference type="PANTHER" id="PTHR43736">
    <property type="entry name" value="ADP-RIBOSE PYROPHOSPHATASE"/>
    <property type="match status" value="1"/>
</dbReference>
<dbReference type="SUPFAM" id="SSF55811">
    <property type="entry name" value="Nudix"/>
    <property type="match status" value="1"/>
</dbReference>
<evidence type="ECO:0000256" key="2">
    <source>
        <dbReference type="ARBA" id="ARBA00022801"/>
    </source>
</evidence>
<gene>
    <name evidence="4" type="ORF">OXH55_18705</name>
</gene>
<accession>A0ABT4CUA7</accession>
<dbReference type="RefSeq" id="WP_268051671.1">
    <property type="nucleotide sequence ID" value="NZ_JAPQES010000008.1"/>
</dbReference>
<feature type="domain" description="Nudix hydrolase" evidence="3">
    <location>
        <begin position="14"/>
        <end position="139"/>
    </location>
</feature>
<dbReference type="InterPro" id="IPR000086">
    <property type="entry name" value="NUDIX_hydrolase_dom"/>
</dbReference>
<dbReference type="PROSITE" id="PS00893">
    <property type="entry name" value="NUDIX_BOX"/>
    <property type="match status" value="1"/>
</dbReference>
<keyword evidence="5" id="KW-1185">Reference proteome</keyword>
<name>A0ABT4CUA7_9CLOT</name>
<dbReference type="InterPro" id="IPR020084">
    <property type="entry name" value="NUDIX_hydrolase_CS"/>
</dbReference>
<dbReference type="Pfam" id="PF00293">
    <property type="entry name" value="NUDIX"/>
    <property type="match status" value="1"/>
</dbReference>
<evidence type="ECO:0000313" key="4">
    <source>
        <dbReference type="EMBL" id="MCY6372642.1"/>
    </source>
</evidence>
<dbReference type="InterPro" id="IPR015797">
    <property type="entry name" value="NUDIX_hydrolase-like_dom_sf"/>
</dbReference>
<dbReference type="Gene3D" id="3.90.79.10">
    <property type="entry name" value="Nucleoside Triphosphate Pyrophosphohydrolase"/>
    <property type="match status" value="1"/>
</dbReference>
<reference evidence="4" key="1">
    <citation type="submission" date="2022-12" db="EMBL/GenBank/DDBJ databases">
        <authorList>
            <person name="Wang J."/>
        </authorList>
    </citation>
    <scope>NUCLEOTIDE SEQUENCE</scope>
    <source>
        <strain evidence="4">HY-42-06</strain>
    </source>
</reference>
<keyword evidence="2" id="KW-0378">Hydrolase</keyword>
<dbReference type="InterPro" id="IPR014078">
    <property type="entry name" value="Nudix_YtkD"/>
</dbReference>
<sequence length="145" mass="17038">MLKVNFHELGKIQDNKLLFAVIMAKYKEQWIFVKHKKRDTWEIPGGHRENNEDINDTASRELFEETGAKDFTLKPICVYSVKGDEGETFGQLFYAEVQTLEKLPNSEIGEVEFFKTLPKNLTYPLIQPFLFEKVLNEVKKFKNYI</sequence>
<dbReference type="Proteomes" id="UP001079657">
    <property type="component" value="Unassembled WGS sequence"/>
</dbReference>
<proteinExistence type="inferred from homology"/>
<evidence type="ECO:0000256" key="1">
    <source>
        <dbReference type="ARBA" id="ARBA00005582"/>
    </source>
</evidence>
<dbReference type="PROSITE" id="PS51462">
    <property type="entry name" value="NUDIX"/>
    <property type="match status" value="1"/>
</dbReference>